<dbReference type="OrthoDB" id="4033880at2759"/>
<dbReference type="SMART" id="SM00273">
    <property type="entry name" value="ENTH"/>
    <property type="match status" value="1"/>
</dbReference>
<reference evidence="6 7" key="3">
    <citation type="journal article" date="2010" name="BMC Genomics">
        <title>Transcriptome sequencing and comparative analysis of cucumber flowers with different sex types.</title>
        <authorList>
            <person name="Guo S."/>
            <person name="Zheng Y."/>
            <person name="Joung J.G."/>
            <person name="Liu S."/>
            <person name="Zhang Z."/>
            <person name="Crasta O.R."/>
            <person name="Sobral B.W."/>
            <person name="Xu Y."/>
            <person name="Huang S."/>
            <person name="Fei Z."/>
        </authorList>
    </citation>
    <scope>NUCLEOTIDE SEQUENCE [LARGE SCALE GENOMIC DNA]</scope>
    <source>
        <strain evidence="7">cv. 9930</strain>
    </source>
</reference>
<dbReference type="KEGG" id="csv:101212041"/>
<evidence type="ECO:0000256" key="2">
    <source>
        <dbReference type="ARBA" id="ARBA00004555"/>
    </source>
</evidence>
<dbReference type="Gene3D" id="1.25.40.90">
    <property type="match status" value="1"/>
</dbReference>
<keyword evidence="7" id="KW-1185">Reference proteome</keyword>
<dbReference type="STRING" id="3659.A0A0A0L9S7"/>
<evidence type="ECO:0000259" key="5">
    <source>
        <dbReference type="PROSITE" id="PS50942"/>
    </source>
</evidence>
<dbReference type="InterPro" id="IPR013809">
    <property type="entry name" value="ENTH"/>
</dbReference>
<evidence type="ECO:0000256" key="3">
    <source>
        <dbReference type="ARBA" id="ARBA00023034"/>
    </source>
</evidence>
<evidence type="ECO:0000313" key="7">
    <source>
        <dbReference type="Proteomes" id="UP000029981"/>
    </source>
</evidence>
<dbReference type="OMA" id="NWGANMQ"/>
<dbReference type="Gramene" id="KGN56846">
    <property type="protein sequence ID" value="KGN56846"/>
    <property type="gene ID" value="Csa_3G134940"/>
</dbReference>
<dbReference type="GO" id="GO:0005543">
    <property type="term" value="F:phospholipid binding"/>
    <property type="evidence" value="ECO:0000318"/>
    <property type="project" value="GO_Central"/>
</dbReference>
<dbReference type="Proteomes" id="UP000029981">
    <property type="component" value="Chromosome 3"/>
</dbReference>
<organism evidence="6 7">
    <name type="scientific">Cucumis sativus</name>
    <name type="common">Cucumber</name>
    <dbReference type="NCBI Taxonomy" id="3659"/>
    <lineage>
        <taxon>Eukaryota</taxon>
        <taxon>Viridiplantae</taxon>
        <taxon>Streptophyta</taxon>
        <taxon>Embryophyta</taxon>
        <taxon>Tracheophyta</taxon>
        <taxon>Spermatophyta</taxon>
        <taxon>Magnoliopsida</taxon>
        <taxon>eudicotyledons</taxon>
        <taxon>Gunneridae</taxon>
        <taxon>Pentapetalae</taxon>
        <taxon>rosids</taxon>
        <taxon>fabids</taxon>
        <taxon>Cucurbitales</taxon>
        <taxon>Cucurbitaceae</taxon>
        <taxon>Benincaseae</taxon>
        <taxon>Cucumis</taxon>
    </lineage>
</organism>
<dbReference type="SUPFAM" id="SSF48464">
    <property type="entry name" value="ENTH/VHS domain"/>
    <property type="match status" value="1"/>
</dbReference>
<dbReference type="GO" id="GO:0030125">
    <property type="term" value="C:clathrin vesicle coat"/>
    <property type="evidence" value="ECO:0000318"/>
    <property type="project" value="GO_Central"/>
</dbReference>
<reference evidence="6 7" key="2">
    <citation type="journal article" date="2009" name="PLoS ONE">
        <title>An integrated genetic and cytogenetic map of the cucumber genome.</title>
        <authorList>
            <person name="Ren Y."/>
            <person name="Zhang Z."/>
            <person name="Liu J."/>
            <person name="Staub J.E."/>
            <person name="Han Y."/>
            <person name="Cheng Z."/>
            <person name="Li X."/>
            <person name="Lu J."/>
            <person name="Miao H."/>
            <person name="Kang H."/>
            <person name="Xie B."/>
            <person name="Gu X."/>
            <person name="Wang X."/>
            <person name="Du Y."/>
            <person name="Jin W."/>
            <person name="Huang S."/>
        </authorList>
    </citation>
    <scope>NUCLEOTIDE SEQUENCE [LARGE SCALE GENOMIC DNA]</scope>
    <source>
        <strain evidence="7">cv. 9930</strain>
    </source>
</reference>
<dbReference type="GO" id="GO:0030276">
    <property type="term" value="F:clathrin binding"/>
    <property type="evidence" value="ECO:0000318"/>
    <property type="project" value="GO_Central"/>
</dbReference>
<dbReference type="CDD" id="cd03571">
    <property type="entry name" value="ENTH"/>
    <property type="match status" value="1"/>
</dbReference>
<dbReference type="AlphaFoldDB" id="A0A0A0L9S7"/>
<reference evidence="6 7" key="4">
    <citation type="journal article" date="2011" name="BMC Genomics">
        <title>RNA-Seq improves annotation of protein-coding genes in the cucumber genome.</title>
        <authorList>
            <person name="Li Z."/>
            <person name="Zhang Z."/>
            <person name="Yan P."/>
            <person name="Huang S."/>
            <person name="Fei Z."/>
            <person name="Lin K."/>
        </authorList>
    </citation>
    <scope>NUCLEOTIDE SEQUENCE [LARGE SCALE GENOMIC DNA]</scope>
    <source>
        <strain evidence="7">cv. 9930</strain>
    </source>
</reference>
<dbReference type="PANTHER" id="PTHR12276">
    <property type="entry name" value="EPSIN/ENT-RELATED"/>
    <property type="match status" value="1"/>
</dbReference>
<dbReference type="PROSITE" id="PS50942">
    <property type="entry name" value="ENTH"/>
    <property type="match status" value="1"/>
</dbReference>
<dbReference type="Pfam" id="PF01417">
    <property type="entry name" value="ENTH"/>
    <property type="match status" value="1"/>
</dbReference>
<proteinExistence type="predicted"/>
<name>A0A0A0L9S7_CUCSA</name>
<dbReference type="PANTHER" id="PTHR12276:SF95">
    <property type="entry name" value="ENTH_VHS FAMILY PROTEIN"/>
    <property type="match status" value="1"/>
</dbReference>
<dbReference type="eggNOG" id="KOG2056">
    <property type="taxonomic scope" value="Eukaryota"/>
</dbReference>
<evidence type="ECO:0000256" key="1">
    <source>
        <dbReference type="ARBA" id="ARBA00004132"/>
    </source>
</evidence>
<dbReference type="InterPro" id="IPR008942">
    <property type="entry name" value="ENTH_VHS"/>
</dbReference>
<gene>
    <name evidence="6" type="ORF">Csa_3G134940</name>
</gene>
<comment type="subcellular location">
    <subcellularLocation>
        <location evidence="1">Cytoplasmic vesicle</location>
        <location evidence="1">Clathrin-coated vesicle</location>
    </subcellularLocation>
    <subcellularLocation>
        <location evidence="2">Golgi apparatus</location>
    </subcellularLocation>
</comment>
<dbReference type="GO" id="GO:0005886">
    <property type="term" value="C:plasma membrane"/>
    <property type="evidence" value="ECO:0000318"/>
    <property type="project" value="GO_Central"/>
</dbReference>
<keyword evidence="3" id="KW-0333">Golgi apparatus</keyword>
<dbReference type="GO" id="GO:0006897">
    <property type="term" value="P:endocytosis"/>
    <property type="evidence" value="ECO:0000318"/>
    <property type="project" value="GO_Central"/>
</dbReference>
<dbReference type="EMBL" id="CM002924">
    <property type="protein sequence ID" value="KGN56846.1"/>
    <property type="molecule type" value="Genomic_DNA"/>
</dbReference>
<reference evidence="6 7" key="1">
    <citation type="journal article" date="2009" name="Nat. Genet.">
        <title>The genome of the cucumber, Cucumis sativus L.</title>
        <authorList>
            <person name="Huang S."/>
            <person name="Li R."/>
            <person name="Zhang Z."/>
            <person name="Li L."/>
            <person name="Gu X."/>
            <person name="Fan W."/>
            <person name="Lucas W.J."/>
            <person name="Wang X."/>
            <person name="Xie B."/>
            <person name="Ni P."/>
            <person name="Ren Y."/>
            <person name="Zhu H."/>
            <person name="Li J."/>
            <person name="Lin K."/>
            <person name="Jin W."/>
            <person name="Fei Z."/>
            <person name="Li G."/>
            <person name="Staub J."/>
            <person name="Kilian A."/>
            <person name="van der Vossen E.A."/>
            <person name="Wu Y."/>
            <person name="Guo J."/>
            <person name="He J."/>
            <person name="Jia Z."/>
            <person name="Ren Y."/>
            <person name="Tian G."/>
            <person name="Lu Y."/>
            <person name="Ruan J."/>
            <person name="Qian W."/>
            <person name="Wang M."/>
            <person name="Huang Q."/>
            <person name="Li B."/>
            <person name="Xuan Z."/>
            <person name="Cao J."/>
            <person name="Asan"/>
            <person name="Wu Z."/>
            <person name="Zhang J."/>
            <person name="Cai Q."/>
            <person name="Bai Y."/>
            <person name="Zhao B."/>
            <person name="Han Y."/>
            <person name="Li Y."/>
            <person name="Li X."/>
            <person name="Wang S."/>
            <person name="Shi Q."/>
            <person name="Liu S."/>
            <person name="Cho W.K."/>
            <person name="Kim J.Y."/>
            <person name="Xu Y."/>
            <person name="Heller-Uszynska K."/>
            <person name="Miao H."/>
            <person name="Cheng Z."/>
            <person name="Zhang S."/>
            <person name="Wu J."/>
            <person name="Yang Y."/>
            <person name="Kang H."/>
            <person name="Li M."/>
            <person name="Liang H."/>
            <person name="Ren X."/>
            <person name="Shi Z."/>
            <person name="Wen M."/>
            <person name="Jian M."/>
            <person name="Yang H."/>
            <person name="Zhang G."/>
            <person name="Yang Z."/>
            <person name="Chen R."/>
            <person name="Liu S."/>
            <person name="Li J."/>
            <person name="Ma L."/>
            <person name="Liu H."/>
            <person name="Zhou Y."/>
            <person name="Zhao J."/>
            <person name="Fang X."/>
            <person name="Li G."/>
            <person name="Fang L."/>
            <person name="Li Y."/>
            <person name="Liu D."/>
            <person name="Zheng H."/>
            <person name="Zhang Y."/>
            <person name="Qin N."/>
            <person name="Li Z."/>
            <person name="Yang G."/>
            <person name="Yang S."/>
            <person name="Bolund L."/>
            <person name="Kristiansen K."/>
            <person name="Zheng H."/>
            <person name="Li S."/>
            <person name="Zhang X."/>
            <person name="Yang H."/>
            <person name="Wang J."/>
            <person name="Sun R."/>
            <person name="Zhang B."/>
            <person name="Jiang S."/>
            <person name="Wang J."/>
            <person name="Du Y."/>
            <person name="Li S."/>
        </authorList>
    </citation>
    <scope>NUCLEOTIDE SEQUENCE [LARGE SCALE GENOMIC DNA]</scope>
    <source>
        <strain evidence="7">cv. 9930</strain>
    </source>
</reference>
<sequence length="311" mass="35171">MSLDQFKKQASSFLHERFKVARLVFTDVTPAELLAEEATNKDPCSPDAKTMTTIAEASFEVDDYWRIVDVLHNRLHNIEWKQWKQSYKSLVLLEFLLTHGPEEIADEFKCDSYIIEELGTFKHIDERGFNWGEIMHQKSQKILQLLKGGQILQESRLRALKITREIQGFGSSSSPSSSSSTFSPNFSPSFSYGSSRTSSFDSYSTITSPAWSDLHGENKFENFSYPEEAIERHIWKGTGNDKNSPASKFNTNGKHLWDCPPIEEDGCLIEPEDEEEKPASFLGGVCSKLAALSPNHPARAGFRRASNKCDE</sequence>
<protein>
    <recommendedName>
        <fullName evidence="5">ENTH domain-containing protein</fullName>
    </recommendedName>
</protein>
<feature type="domain" description="ENTH" evidence="5">
    <location>
        <begin position="23"/>
        <end position="156"/>
    </location>
</feature>
<evidence type="ECO:0000256" key="4">
    <source>
        <dbReference type="ARBA" id="ARBA00023329"/>
    </source>
</evidence>
<accession>A0A0A0L9S7</accession>
<keyword evidence="4" id="KW-0968">Cytoplasmic vesicle</keyword>
<evidence type="ECO:0000313" key="6">
    <source>
        <dbReference type="EMBL" id="KGN56846.1"/>
    </source>
</evidence>
<dbReference type="GO" id="GO:0005794">
    <property type="term" value="C:Golgi apparatus"/>
    <property type="evidence" value="ECO:0007669"/>
    <property type="project" value="UniProtKB-SubCell"/>
</dbReference>
<dbReference type="GO" id="GO:0005768">
    <property type="term" value="C:endosome"/>
    <property type="evidence" value="ECO:0000318"/>
    <property type="project" value="GO_Central"/>
</dbReference>